<evidence type="ECO:0000313" key="3">
    <source>
        <dbReference type="EMBL" id="KJP85183.1"/>
    </source>
</evidence>
<keyword evidence="4" id="KW-1185">Reference proteome</keyword>
<feature type="domain" description="Schizont-infected cell agglutination extracellular alpha" evidence="2">
    <location>
        <begin position="5"/>
        <end position="150"/>
    </location>
</feature>
<evidence type="ECO:0000256" key="1">
    <source>
        <dbReference type="SAM" id="MobiDB-lite"/>
    </source>
</evidence>
<dbReference type="InterPro" id="IPR024290">
    <property type="entry name" value="SICA_extracell_a"/>
</dbReference>
<accession>A0A0D9QDV9</accession>
<name>A0A0D9QDV9_PLAFR</name>
<protein>
    <recommendedName>
        <fullName evidence="2">Schizont-infected cell agglutination extracellular alpha domain-containing protein</fullName>
    </recommendedName>
</protein>
<dbReference type="AlphaFoldDB" id="A0A0D9QDV9"/>
<dbReference type="Pfam" id="PF12887">
    <property type="entry name" value="SICA_alpha"/>
    <property type="match status" value="1"/>
</dbReference>
<dbReference type="VEuPathDB" id="PlasmoDB:AK88_05177"/>
<dbReference type="GeneID" id="24270491"/>
<sequence length="873" mass="100159">MQDLLYTEVNNIFDALTRVIGQSNLANSTICGELYFDADTKTCLRRCPAIVSLLLYMRGYEYGAQHWTKSDVETRSAEGFKKYLKCILAKEAIMELYGRSEEHLQIIQEISDTLRNGGTVWTQKYADGICEGQDYGKYIFGSGIMRQSIRNRLKELGKHWVRGGRSPDRTSGKCTWPHAVQMEEEQQNTKSCKDRAKEGKQDEQEIMELMDVDKTQLTTYLKTHTGTRLSPAADTPRNRTRKNTKTSIGRATPPASGATECEERRRRTRCKGRQTSSGETGKTSSSGGGPSGGANTAAGGKEKAPKEIEPEQCLGEKVWEWRPREIYVVQGYSADQWKNVQKVLTDFIEHLSENNEHFDAYGANCDNISWEDMRKGEYHRGQRVSDMMRCRIMSGALWFANEARNRGEQDTEDERRRCEVAHVFGHLLKTQYCKDKTPWPRGVEYAYTVLQKMGKSVNGHNGMNGPVMNKRCTMCGYTGYKHNVQAVDLRIAQWLMKEGGILGELAEMEKKMPCQEYWEKYTQEQVKPQDTMDNILTAQGQVEKQRLDKEVVEKVEQVFNEAKKKTEEWTRVKNVLDAFAEHMQRYEDLMAHVGANCNNAYWEDFTQGQHHAGQRVADMMRCRIMSGALWFANEARNRGEQDTEDERRRCDVAHVFGHLLKTQYCKDKTPWPRGVEYAYKAMRNMGNTVNGTEGLKGPVVDGKCNICGYERSRTTPGIINGDMATWLLVQWRVMDKLTHMERTMDCTKDWAEYQLQPGKAGTITAKDEARKKKLDAVKEEAQETAEDIVKKLQDEVKVVLDDLGNCTAPRDNECVKQLFEKEIQARAGKTTITNTWPHRHIQPHTNTNIRTVPIRYNINTRPERYSYRWHAHG</sequence>
<organism evidence="3 4">
    <name type="scientific">Plasmodium fragile</name>
    <dbReference type="NCBI Taxonomy" id="5857"/>
    <lineage>
        <taxon>Eukaryota</taxon>
        <taxon>Sar</taxon>
        <taxon>Alveolata</taxon>
        <taxon>Apicomplexa</taxon>
        <taxon>Aconoidasida</taxon>
        <taxon>Haemosporida</taxon>
        <taxon>Plasmodiidae</taxon>
        <taxon>Plasmodium</taxon>
        <taxon>Plasmodium (Plasmodium)</taxon>
    </lineage>
</organism>
<feature type="compositionally biased region" description="Basic and acidic residues" evidence="1">
    <location>
        <begin position="191"/>
        <end position="203"/>
    </location>
</feature>
<dbReference type="RefSeq" id="XP_012338202.1">
    <property type="nucleotide sequence ID" value="XM_012482779.1"/>
</dbReference>
<feature type="compositionally biased region" description="Basic and acidic residues" evidence="1">
    <location>
        <begin position="300"/>
        <end position="309"/>
    </location>
</feature>
<gene>
    <name evidence="3" type="ORF">AK88_05177</name>
</gene>
<feature type="compositionally biased region" description="Low complexity" evidence="1">
    <location>
        <begin position="275"/>
        <end position="285"/>
    </location>
</feature>
<evidence type="ECO:0000259" key="2">
    <source>
        <dbReference type="Pfam" id="PF12887"/>
    </source>
</evidence>
<dbReference type="EMBL" id="KQ001742">
    <property type="protein sequence ID" value="KJP85183.1"/>
    <property type="molecule type" value="Genomic_DNA"/>
</dbReference>
<reference evidence="3 4" key="1">
    <citation type="submission" date="2014-03" db="EMBL/GenBank/DDBJ databases">
        <title>The Genome Sequence of Plasmodium fragile nilgiri.</title>
        <authorList>
            <consortium name="The Broad Institute Genomics Platform"/>
            <consortium name="The Broad Institute Genome Sequencing Center for Infectious Disease"/>
            <person name="Neafsey D."/>
            <person name="Duraisingh M."/>
            <person name="Young S.K."/>
            <person name="Zeng Q."/>
            <person name="Gargeya S."/>
            <person name="Abouelleil A."/>
            <person name="Alvarado L."/>
            <person name="Chapman S.B."/>
            <person name="Gainer-Dewar J."/>
            <person name="Goldberg J."/>
            <person name="Griggs A."/>
            <person name="Gujja S."/>
            <person name="Hansen M."/>
            <person name="Howarth C."/>
            <person name="Imamovic A."/>
            <person name="Larimer J."/>
            <person name="Pearson M."/>
            <person name="Poon T.W."/>
            <person name="Priest M."/>
            <person name="Roberts A."/>
            <person name="Saif S."/>
            <person name="Shea T."/>
            <person name="Sykes S."/>
            <person name="Wortman J."/>
            <person name="Nusbaum C."/>
            <person name="Birren B."/>
        </authorList>
    </citation>
    <scope>NUCLEOTIDE SEQUENCE [LARGE SCALE GENOMIC DNA]</scope>
    <source>
        <strain evidence="4">nilgiri</strain>
    </source>
</reference>
<evidence type="ECO:0000313" key="4">
    <source>
        <dbReference type="Proteomes" id="UP000054561"/>
    </source>
</evidence>
<proteinExistence type="predicted"/>
<feature type="region of interest" description="Disordered" evidence="1">
    <location>
        <begin position="183"/>
        <end position="309"/>
    </location>
</feature>
<feature type="compositionally biased region" description="Polar residues" evidence="1">
    <location>
        <begin position="215"/>
        <end position="228"/>
    </location>
</feature>
<dbReference type="Proteomes" id="UP000054561">
    <property type="component" value="Unassembled WGS sequence"/>
</dbReference>